<dbReference type="RefSeq" id="WP_130412843.1">
    <property type="nucleotide sequence ID" value="NZ_SGWX01000001.1"/>
</dbReference>
<dbReference type="NCBIfam" id="NF033542">
    <property type="entry name" value="transpos_IS110"/>
    <property type="match status" value="1"/>
</dbReference>
<feature type="domain" description="Transposase IS116/IS110/IS902 C-terminal" evidence="2">
    <location>
        <begin position="267"/>
        <end position="350"/>
    </location>
</feature>
<reference evidence="3 4" key="1">
    <citation type="submission" date="2019-02" db="EMBL/GenBank/DDBJ databases">
        <title>Sequencing the genomes of 1000 actinobacteria strains.</title>
        <authorList>
            <person name="Klenk H.-P."/>
        </authorList>
    </citation>
    <scope>NUCLEOTIDE SEQUENCE [LARGE SCALE GENOMIC DNA]</scope>
    <source>
        <strain evidence="3 4">DSM 16932</strain>
    </source>
</reference>
<dbReference type="Pfam" id="PF01548">
    <property type="entry name" value="DEDD_Tnp_IS110"/>
    <property type="match status" value="1"/>
</dbReference>
<dbReference type="GO" id="GO:0003677">
    <property type="term" value="F:DNA binding"/>
    <property type="evidence" value="ECO:0007669"/>
    <property type="project" value="InterPro"/>
</dbReference>
<dbReference type="PANTHER" id="PTHR33055:SF3">
    <property type="entry name" value="PUTATIVE TRANSPOSASE FOR IS117-RELATED"/>
    <property type="match status" value="1"/>
</dbReference>
<dbReference type="InterPro" id="IPR002525">
    <property type="entry name" value="Transp_IS110-like_N"/>
</dbReference>
<dbReference type="Pfam" id="PF02371">
    <property type="entry name" value="Transposase_20"/>
    <property type="match status" value="1"/>
</dbReference>
<comment type="caution">
    <text evidence="3">The sequence shown here is derived from an EMBL/GenBank/DDBJ whole genome shotgun (WGS) entry which is preliminary data.</text>
</comment>
<dbReference type="GO" id="GO:0006313">
    <property type="term" value="P:DNA transposition"/>
    <property type="evidence" value="ECO:0007669"/>
    <property type="project" value="InterPro"/>
</dbReference>
<protein>
    <submittedName>
        <fullName evidence="3">Transposase IS116/IS110/IS902 family protein</fullName>
    </submittedName>
</protein>
<dbReference type="PANTHER" id="PTHR33055">
    <property type="entry name" value="TRANSPOSASE FOR INSERTION SEQUENCE ELEMENT IS1111A"/>
    <property type="match status" value="1"/>
</dbReference>
<accession>A0A4Q7M1A6</accession>
<dbReference type="OrthoDB" id="3188901at2"/>
<name>A0A4Q7M1A6_9MICO</name>
<organism evidence="3 4">
    <name type="scientific">Xylanimonas ulmi</name>
    <dbReference type="NCBI Taxonomy" id="228973"/>
    <lineage>
        <taxon>Bacteria</taxon>
        <taxon>Bacillati</taxon>
        <taxon>Actinomycetota</taxon>
        <taxon>Actinomycetes</taxon>
        <taxon>Micrococcales</taxon>
        <taxon>Promicromonosporaceae</taxon>
        <taxon>Xylanimonas</taxon>
    </lineage>
</organism>
<evidence type="ECO:0000259" key="2">
    <source>
        <dbReference type="Pfam" id="PF02371"/>
    </source>
</evidence>
<evidence type="ECO:0000259" key="1">
    <source>
        <dbReference type="Pfam" id="PF01548"/>
    </source>
</evidence>
<dbReference type="AlphaFoldDB" id="A0A4Q7M1A6"/>
<dbReference type="Proteomes" id="UP000293852">
    <property type="component" value="Unassembled WGS sequence"/>
</dbReference>
<sequence length="406" mass="43760">MHVGWDWGNTTHAVSVIGDDGHEVAGWLSPHTEEGFSKTLARLATHGCPSDLPVAIETTRGLAVDRLLAAGHPVVPIHPNAFNAARPRWGAARAKDDPGDAFKLADYLRTDGHRLRTLRPTEQATLDLQALTRARADQVTARVAATNQLAALLAEHWPGAGQVFARLDSDIALAFCERFPAPHTAQGLAPARMRDWLARQQYSGRVEPAVLVARLRATPLPASRLTPEIITVIVRAQVAVIRALKTAITALDTQIAAAVAAHPWAPLIASLPRVGTISLGQIIGEVGPILERVTTADQAAAEVGVVPVTRASGKSHAVVFRYATNTRARQALTFWADNSRRASPWAAAIYDQARATGKRHANAVRILARAWLRVIYACWRDGVCYDATNHATQTQVKTGQTHNLAA</sequence>
<gene>
    <name evidence="3" type="ORF">EV386_0988</name>
</gene>
<dbReference type="GO" id="GO:0004803">
    <property type="term" value="F:transposase activity"/>
    <property type="evidence" value="ECO:0007669"/>
    <property type="project" value="InterPro"/>
</dbReference>
<dbReference type="InterPro" id="IPR003346">
    <property type="entry name" value="Transposase_20"/>
</dbReference>
<keyword evidence="4" id="KW-1185">Reference proteome</keyword>
<dbReference type="InterPro" id="IPR047650">
    <property type="entry name" value="Transpos_IS110"/>
</dbReference>
<dbReference type="EMBL" id="SGWX01000001">
    <property type="protein sequence ID" value="RZS60713.1"/>
    <property type="molecule type" value="Genomic_DNA"/>
</dbReference>
<evidence type="ECO:0000313" key="4">
    <source>
        <dbReference type="Proteomes" id="UP000293852"/>
    </source>
</evidence>
<proteinExistence type="predicted"/>
<feature type="domain" description="Transposase IS110-like N-terminal" evidence="1">
    <location>
        <begin position="3"/>
        <end position="158"/>
    </location>
</feature>
<evidence type="ECO:0000313" key="3">
    <source>
        <dbReference type="EMBL" id="RZS60713.1"/>
    </source>
</evidence>